<name>A0AAD9UWH4_ACRCE</name>
<reference evidence="2" key="1">
    <citation type="journal article" date="2023" name="G3 (Bethesda)">
        <title>Whole genome assembly and annotation of the endangered Caribbean coral Acropora cervicornis.</title>
        <authorList>
            <person name="Selwyn J.D."/>
            <person name="Vollmer S.V."/>
        </authorList>
    </citation>
    <scope>NUCLEOTIDE SEQUENCE</scope>
    <source>
        <strain evidence="2">K2</strain>
    </source>
</reference>
<feature type="region of interest" description="Disordered" evidence="1">
    <location>
        <begin position="205"/>
        <end position="292"/>
    </location>
</feature>
<dbReference type="AlphaFoldDB" id="A0AAD9UWH4"/>
<dbReference type="EMBL" id="JARQWQ010000085">
    <property type="protein sequence ID" value="KAK2552574.1"/>
    <property type="molecule type" value="Genomic_DNA"/>
</dbReference>
<evidence type="ECO:0000313" key="2">
    <source>
        <dbReference type="EMBL" id="KAK2552574.1"/>
    </source>
</evidence>
<organism evidence="2 3">
    <name type="scientific">Acropora cervicornis</name>
    <name type="common">Staghorn coral</name>
    <dbReference type="NCBI Taxonomy" id="6130"/>
    <lineage>
        <taxon>Eukaryota</taxon>
        <taxon>Metazoa</taxon>
        <taxon>Cnidaria</taxon>
        <taxon>Anthozoa</taxon>
        <taxon>Hexacorallia</taxon>
        <taxon>Scleractinia</taxon>
        <taxon>Astrocoeniina</taxon>
        <taxon>Acroporidae</taxon>
        <taxon>Acropora</taxon>
    </lineage>
</organism>
<evidence type="ECO:0000256" key="1">
    <source>
        <dbReference type="SAM" id="MobiDB-lite"/>
    </source>
</evidence>
<accession>A0AAD9UWH4</accession>
<sequence>MRETWKVWNTSFLSCIRSRHSYAFIHFLNNKYRNQVMSLMNVFESYPRGLLLSLGSSAMAVYKRTSRCMKRRSGDTDLDQLAYVKTRCAESESGNQMGEHYYCSESKIHADRTYGLDHAFHCPYVTLQERQQMVLKGRLGLQRSLALHPKPFANLKKEDLKVEVMAKGSQVDGEKKECYQKAHTSELTEQCRVLAVLFNAPKPRTLYEQKKSRKQKKNDDNKNNEAIVDEITSALNPPRIITEKSSHSEPVSNKIHNKKEAETIKQEMDKQSRKKTLQPSQSLPGMDNMENTRRKRPNLVETEEECIKTTSTAEPTTSASIVDEMERTRDTVPTPVETEEDYLKQTLTVEPTTSLPVVDEIQTTTDEIPSTVETEEEYLKETLTVEPTTSPPVVDEMQTTTDELPSTVETKEEYLKETLTVEPTTSPPVVDEMQTTTDELPSTVETEEEYLKEALIVEPTTSPPVVDEMQTTTDELPSTVETEEEYLKETLTVEPTTSLPVVDEMQTTTDELPSTVETKEEYVKEAFYWGAHNITSSRG</sequence>
<proteinExistence type="predicted"/>
<keyword evidence="3" id="KW-1185">Reference proteome</keyword>
<feature type="compositionally biased region" description="Basic and acidic residues" evidence="1">
    <location>
        <begin position="258"/>
        <end position="271"/>
    </location>
</feature>
<reference evidence="2" key="2">
    <citation type="journal article" date="2023" name="Science">
        <title>Genomic signatures of disease resistance in endangered staghorn corals.</title>
        <authorList>
            <person name="Vollmer S.V."/>
            <person name="Selwyn J.D."/>
            <person name="Despard B.A."/>
            <person name="Roesel C.L."/>
        </authorList>
    </citation>
    <scope>NUCLEOTIDE SEQUENCE</scope>
    <source>
        <strain evidence="2">K2</strain>
    </source>
</reference>
<gene>
    <name evidence="2" type="ORF">P5673_026220</name>
</gene>
<protein>
    <submittedName>
        <fullName evidence="2">Uncharacterized protein</fullName>
    </submittedName>
</protein>
<dbReference type="Proteomes" id="UP001249851">
    <property type="component" value="Unassembled WGS sequence"/>
</dbReference>
<evidence type="ECO:0000313" key="3">
    <source>
        <dbReference type="Proteomes" id="UP001249851"/>
    </source>
</evidence>
<comment type="caution">
    <text evidence="2">The sequence shown here is derived from an EMBL/GenBank/DDBJ whole genome shotgun (WGS) entry which is preliminary data.</text>
</comment>